<evidence type="ECO:0000313" key="2">
    <source>
        <dbReference type="EMBL" id="CAH9082822.1"/>
    </source>
</evidence>
<sequence length="133" mass="14710">MNCATILEKETADTSARQRHSAFKHDEPPVATCNKVVTGKVAHDLITCVQTRNEDLLSDPSTSDTTPTPKLSCDEIISEDSLFLTLSVSGNKVIPPVDEEFLEGFTQVKRRNNNTVSSKNSSNEDSEHTHVYF</sequence>
<dbReference type="AlphaFoldDB" id="A0A9P0Z1U2"/>
<reference evidence="2" key="1">
    <citation type="submission" date="2022-07" db="EMBL/GenBank/DDBJ databases">
        <authorList>
            <person name="Macas J."/>
            <person name="Novak P."/>
            <person name="Neumann P."/>
        </authorList>
    </citation>
    <scope>NUCLEOTIDE SEQUENCE</scope>
</reference>
<protein>
    <submittedName>
        <fullName evidence="2">Uncharacterized protein</fullName>
    </submittedName>
</protein>
<keyword evidence="3" id="KW-1185">Reference proteome</keyword>
<feature type="compositionally biased region" description="Low complexity" evidence="1">
    <location>
        <begin position="113"/>
        <end position="123"/>
    </location>
</feature>
<organism evidence="2 3">
    <name type="scientific">Cuscuta europaea</name>
    <name type="common">European dodder</name>
    <dbReference type="NCBI Taxonomy" id="41803"/>
    <lineage>
        <taxon>Eukaryota</taxon>
        <taxon>Viridiplantae</taxon>
        <taxon>Streptophyta</taxon>
        <taxon>Embryophyta</taxon>
        <taxon>Tracheophyta</taxon>
        <taxon>Spermatophyta</taxon>
        <taxon>Magnoliopsida</taxon>
        <taxon>eudicotyledons</taxon>
        <taxon>Gunneridae</taxon>
        <taxon>Pentapetalae</taxon>
        <taxon>asterids</taxon>
        <taxon>lamiids</taxon>
        <taxon>Solanales</taxon>
        <taxon>Convolvulaceae</taxon>
        <taxon>Cuscuteae</taxon>
        <taxon>Cuscuta</taxon>
        <taxon>Cuscuta subgen. Cuscuta</taxon>
    </lineage>
</organism>
<comment type="caution">
    <text evidence="2">The sequence shown here is derived from an EMBL/GenBank/DDBJ whole genome shotgun (WGS) entry which is preliminary data.</text>
</comment>
<evidence type="ECO:0000313" key="3">
    <source>
        <dbReference type="Proteomes" id="UP001152484"/>
    </source>
</evidence>
<dbReference type="Proteomes" id="UP001152484">
    <property type="component" value="Unassembled WGS sequence"/>
</dbReference>
<evidence type="ECO:0000256" key="1">
    <source>
        <dbReference type="SAM" id="MobiDB-lite"/>
    </source>
</evidence>
<name>A0A9P0Z1U2_CUSEU</name>
<proteinExistence type="predicted"/>
<dbReference type="EMBL" id="CAMAPE010000016">
    <property type="protein sequence ID" value="CAH9082822.1"/>
    <property type="molecule type" value="Genomic_DNA"/>
</dbReference>
<gene>
    <name evidence="2" type="ORF">CEURO_LOCUS8424</name>
</gene>
<accession>A0A9P0Z1U2</accession>
<feature type="region of interest" description="Disordered" evidence="1">
    <location>
        <begin position="111"/>
        <end position="133"/>
    </location>
</feature>